<comment type="caution">
    <text evidence="3">The sequence shown here is derived from an EMBL/GenBank/DDBJ whole genome shotgun (WGS) entry which is preliminary data.</text>
</comment>
<evidence type="ECO:0000313" key="4">
    <source>
        <dbReference type="Proteomes" id="UP000310200"/>
    </source>
</evidence>
<keyword evidence="1" id="KW-1133">Transmembrane helix</keyword>
<keyword evidence="2" id="KW-0732">Signal</keyword>
<keyword evidence="4" id="KW-1185">Reference proteome</keyword>
<name>A0A4S2JV74_9HYME</name>
<feature type="non-terminal residue" evidence="3">
    <location>
        <position position="174"/>
    </location>
</feature>
<sequence length="174" mass="19360">MILLISLLVTTVILVASSILVMAEEFKGMPTYLQHTSSMLVHNKKHRTIFICGVISLMTLTSIIGVLTCPITVRPYQEVMVLEQQQVPTTIAAAPLPMQEKLTATTARSSLDHFVLTFLEAALSDESTEEGKTVASTENNTLETGSSNIELKLTRVVNDRAPGRSRREFFRFYR</sequence>
<feature type="signal peptide" evidence="2">
    <location>
        <begin position="1"/>
        <end position="23"/>
    </location>
</feature>
<proteinExistence type="predicted"/>
<protein>
    <submittedName>
        <fullName evidence="3">Adenylate cyclase type 8</fullName>
    </submittedName>
</protein>
<dbReference type="STRING" id="300112.A0A4S2JV74"/>
<keyword evidence="1" id="KW-0812">Transmembrane</keyword>
<dbReference type="EMBL" id="QBLH01003407">
    <property type="protein sequence ID" value="TGZ38517.1"/>
    <property type="molecule type" value="Genomic_DNA"/>
</dbReference>
<dbReference type="Proteomes" id="UP000310200">
    <property type="component" value="Unassembled WGS sequence"/>
</dbReference>
<organism evidence="3 4">
    <name type="scientific">Temnothorax longispinosus</name>
    <dbReference type="NCBI Taxonomy" id="300112"/>
    <lineage>
        <taxon>Eukaryota</taxon>
        <taxon>Metazoa</taxon>
        <taxon>Ecdysozoa</taxon>
        <taxon>Arthropoda</taxon>
        <taxon>Hexapoda</taxon>
        <taxon>Insecta</taxon>
        <taxon>Pterygota</taxon>
        <taxon>Neoptera</taxon>
        <taxon>Endopterygota</taxon>
        <taxon>Hymenoptera</taxon>
        <taxon>Apocrita</taxon>
        <taxon>Aculeata</taxon>
        <taxon>Formicoidea</taxon>
        <taxon>Formicidae</taxon>
        <taxon>Myrmicinae</taxon>
        <taxon>Temnothorax</taxon>
    </lineage>
</organism>
<dbReference type="AlphaFoldDB" id="A0A4S2JV74"/>
<accession>A0A4S2JV74</accession>
<evidence type="ECO:0000256" key="1">
    <source>
        <dbReference type="SAM" id="Phobius"/>
    </source>
</evidence>
<evidence type="ECO:0000256" key="2">
    <source>
        <dbReference type="SAM" id="SignalP"/>
    </source>
</evidence>
<reference evidence="3 4" key="1">
    <citation type="journal article" date="2019" name="Philos. Trans. R. Soc. Lond., B, Biol. Sci.">
        <title>Ant behaviour and brain gene expression of defending hosts depend on the ecological success of the intruding social parasite.</title>
        <authorList>
            <person name="Kaur R."/>
            <person name="Stoldt M."/>
            <person name="Jongepier E."/>
            <person name="Feldmeyer B."/>
            <person name="Menzel F."/>
            <person name="Bornberg-Bauer E."/>
            <person name="Foitzik S."/>
        </authorList>
    </citation>
    <scope>NUCLEOTIDE SEQUENCE [LARGE SCALE GENOMIC DNA]</scope>
    <source>
        <tissue evidence="3">Whole body</tissue>
    </source>
</reference>
<gene>
    <name evidence="3" type="ORF">DBV15_12933</name>
</gene>
<keyword evidence="1" id="KW-0472">Membrane</keyword>
<evidence type="ECO:0000313" key="3">
    <source>
        <dbReference type="EMBL" id="TGZ38517.1"/>
    </source>
</evidence>
<feature type="transmembrane region" description="Helical" evidence="1">
    <location>
        <begin position="47"/>
        <end position="73"/>
    </location>
</feature>
<feature type="chain" id="PRO_5020441520" evidence="2">
    <location>
        <begin position="24"/>
        <end position="174"/>
    </location>
</feature>